<sequence>MGRKLLRVFGLAVVLCMLLGSSTLLSQSYYLGTSANGYQVPRDGGLKLEPIPGKENWYAITIDFNEDNRDPMYDGHYYKVTDGTWNADGCWGVDNYAFQPAPVKKLKDGTVVGLGSIYIQENCRLQILFDANTKTIYDDYLQRFPTPRIYGDFNEAMGRGANWSMTDESALVLTDPNADGVFNGFYKLPAYTGSGDGYMMVTVLSTRFNTQYYFFGAVEQYKFDGTPAGMGMASYLKPLVDTIYEFQYDGSTHVTTFTECVTDQVVQLPLPVVYGDFNGWNIEGPKAITLAKDGENTYSTVLKLPAYTGEGSGYMMLVCLSKKFYNDQWGMRWGAEEQYIFDGTRAGMGQVSYLKPSAETSYKLTYNSLTHVTTVEEVK</sequence>
<dbReference type="AlphaFoldDB" id="A0A7Z7LFE5"/>
<dbReference type="EMBL" id="LS974202">
    <property type="protein sequence ID" value="SSC12458.1"/>
    <property type="molecule type" value="Genomic_DNA"/>
</dbReference>
<proteinExistence type="predicted"/>
<dbReference type="Proteomes" id="UP000250796">
    <property type="component" value="Chromosome MESINF"/>
</dbReference>
<organism evidence="1 2">
    <name type="scientific">Mesotoga infera</name>
    <dbReference type="NCBI Taxonomy" id="1236046"/>
    <lineage>
        <taxon>Bacteria</taxon>
        <taxon>Thermotogati</taxon>
        <taxon>Thermotogota</taxon>
        <taxon>Thermotogae</taxon>
        <taxon>Kosmotogales</taxon>
        <taxon>Kosmotogaceae</taxon>
        <taxon>Mesotoga</taxon>
    </lineage>
</organism>
<gene>
    <name evidence="1" type="ORF">MESINF_1009</name>
</gene>
<evidence type="ECO:0000313" key="1">
    <source>
        <dbReference type="EMBL" id="SSC12458.1"/>
    </source>
</evidence>
<dbReference type="RefSeq" id="WP_169698777.1">
    <property type="nucleotide sequence ID" value="NZ_LS974202.1"/>
</dbReference>
<dbReference type="KEGG" id="minf:MESINF_1009"/>
<protein>
    <submittedName>
        <fullName evidence="1">Uncharacterized protein</fullName>
    </submittedName>
</protein>
<name>A0A7Z7LFE5_9BACT</name>
<reference evidence="1 2" key="1">
    <citation type="submission" date="2017-01" db="EMBL/GenBank/DDBJ databases">
        <authorList>
            <person name="Erauso G."/>
        </authorList>
    </citation>
    <scope>NUCLEOTIDE SEQUENCE [LARGE SCALE GENOMIC DNA]</scope>
    <source>
        <strain evidence="1">MESINF1</strain>
    </source>
</reference>
<keyword evidence="2" id="KW-1185">Reference proteome</keyword>
<accession>A0A7Z7LFE5</accession>
<evidence type="ECO:0000313" key="2">
    <source>
        <dbReference type="Proteomes" id="UP000250796"/>
    </source>
</evidence>